<protein>
    <recommendedName>
        <fullName evidence="3">Peptidase C-terminal archaeal/bacterial domain-containing protein</fullName>
    </recommendedName>
</protein>
<keyword evidence="2" id="KW-1185">Reference proteome</keyword>
<dbReference type="Proteomes" id="UP001499951">
    <property type="component" value="Unassembled WGS sequence"/>
</dbReference>
<name>A0ABP3PH65_9PROT</name>
<evidence type="ECO:0000313" key="1">
    <source>
        <dbReference type="EMBL" id="GAA0563791.1"/>
    </source>
</evidence>
<dbReference type="InterPro" id="IPR001343">
    <property type="entry name" value="Hemolysn_Ca-bd"/>
</dbReference>
<evidence type="ECO:0008006" key="3">
    <source>
        <dbReference type="Google" id="ProtNLM"/>
    </source>
</evidence>
<evidence type="ECO:0000313" key="2">
    <source>
        <dbReference type="Proteomes" id="UP001499951"/>
    </source>
</evidence>
<dbReference type="Pfam" id="PF00353">
    <property type="entry name" value="HemolysinCabind"/>
    <property type="match status" value="1"/>
</dbReference>
<proteinExistence type="predicted"/>
<gene>
    <name evidence="1" type="ORF">GCM10008942_10280</name>
</gene>
<dbReference type="SUPFAM" id="SSF51120">
    <property type="entry name" value="beta-Roll"/>
    <property type="match status" value="1"/>
</dbReference>
<accession>A0ABP3PH65</accession>
<organism evidence="1 2">
    <name type="scientific">Rhizomicrobium electricum</name>
    <dbReference type="NCBI Taxonomy" id="480070"/>
    <lineage>
        <taxon>Bacteria</taxon>
        <taxon>Pseudomonadati</taxon>
        <taxon>Pseudomonadota</taxon>
        <taxon>Alphaproteobacteria</taxon>
        <taxon>Micropepsales</taxon>
        <taxon>Micropepsaceae</taxon>
        <taxon>Rhizomicrobium</taxon>
    </lineage>
</organism>
<dbReference type="PRINTS" id="PR00313">
    <property type="entry name" value="CABNDNGRPT"/>
</dbReference>
<dbReference type="EMBL" id="BAAADD010000002">
    <property type="protein sequence ID" value="GAA0563791.1"/>
    <property type="molecule type" value="Genomic_DNA"/>
</dbReference>
<dbReference type="InterPro" id="IPR011049">
    <property type="entry name" value="Serralysin-like_metalloprot_C"/>
</dbReference>
<reference evidence="2" key="1">
    <citation type="journal article" date="2019" name="Int. J. Syst. Evol. Microbiol.">
        <title>The Global Catalogue of Microorganisms (GCM) 10K type strain sequencing project: providing services to taxonomists for standard genome sequencing and annotation.</title>
        <authorList>
            <consortium name="The Broad Institute Genomics Platform"/>
            <consortium name="The Broad Institute Genome Sequencing Center for Infectious Disease"/>
            <person name="Wu L."/>
            <person name="Ma J."/>
        </authorList>
    </citation>
    <scope>NUCLEOTIDE SEQUENCE [LARGE SCALE GENOMIC DNA]</scope>
    <source>
        <strain evidence="2">JCM 15089</strain>
    </source>
</reference>
<dbReference type="Gene3D" id="2.60.120.380">
    <property type="match status" value="1"/>
</dbReference>
<dbReference type="RefSeq" id="WP_166932690.1">
    <property type="nucleotide sequence ID" value="NZ_BAAADD010000002.1"/>
</dbReference>
<dbReference type="Gene3D" id="2.150.10.10">
    <property type="entry name" value="Serralysin-like metalloprotease, C-terminal"/>
    <property type="match status" value="1"/>
</dbReference>
<dbReference type="SUPFAM" id="SSF89260">
    <property type="entry name" value="Collagen-binding domain"/>
    <property type="match status" value="1"/>
</dbReference>
<sequence length="1084" mass="114758">MGGAGDDTLDIDSGTVTNPANPNLHVLATSSGNTFDGGDGCDTLTLHWYAADYQVQSTDDGFVVTDIKRTPGISILLKNVESIRFWDATYSLAQPLQPPKIINAAANGSATPLSLFGGSLNNAVVSGDLSAAHPAAYYTFTLDYDTEITWQVALKDDPSITRTFTLDYSAGRNTIEVLDDHGYTAGESYVVTVKSSKRTGVDAARDIDKIASTLGQEIASGQLDAADLVNTLLKEVGSKDIVPLAEKLNGIISKAGYGIDAVFRTADILNASDRTREFIVQLADFCALMGAGGVGAFAGALAGVPFFAQTLGTSIEIGMVGGRIAGQWLYQKTASNYIKWKVANWYDQYASQHSSSASMIALFGSNAVAETLTEPKTIAFDAGWYLATYADARAAVASGAYGSALHYYLTKGVQLGEAPNATSGVIAASDLAYAPSSYTNWQSRGGVFEVALGAMVGDGASTDEMKLLADIKTLRTASIVADAELFAAANRKAMDLAQNYARDAIVNQAYGGDDWAQTWSNGKSFADGLAALLGVTSNGVMMAVASEGQSADEVCKTLKSRFADFSKMVALSNTRIGIAEYGGVWVVILADGTAKAAAALDSGTNTVTRSGTEYADDLTLGSWNGTLYGKGGDDSLTGSPYDDFISGGTGDDTLRGGLGTNTLDGGAGTDTAVLAGLASDYLVTANANGSTTMAGASETDTLTNIEKVTFGSGTGQTVMLMDLQAQSLSKLQALEYIASYKDLMAAFGDDAVWGAKHYFNNGKSEGRAITFNALNYLCSYGDLIVAFHDDQLAATEHYLKNGSYEGRKVTFDPLAYVCSYSDLLIAFHDDKAAAAEHYIRNGYWENRKVTFDALAYVCSYDDLVVAFHNDKTAAEEHYIRNGYWEGRKVTFNALAYIASYTDLIGAFGTDVQAAEEHYIRNGFWEGRKVTFDPVAYLINNTDLGTCGFTDSDAAMHYLKNGYWEHRTTNGAFGSEQTNHDLTVGSSVTDTIGTTGDKDWFAVNVTAGQTYTFTLSGVDGGNGTLADPFLSICDARGVQLTYANDSTNHDAVIRFTALSTGTCYLVASANDTGTGSYKLFATAGG</sequence>
<comment type="caution">
    <text evidence="1">The sequence shown here is derived from an EMBL/GenBank/DDBJ whole genome shotgun (WGS) entry which is preliminary data.</text>
</comment>